<evidence type="ECO:0000313" key="3">
    <source>
        <dbReference type="Proteomes" id="UP000322927"/>
    </source>
</evidence>
<dbReference type="Pfam" id="PF17765">
    <property type="entry name" value="MLTR_LBD"/>
    <property type="match status" value="1"/>
</dbReference>
<dbReference type="SUPFAM" id="SSF47413">
    <property type="entry name" value="lambda repressor-like DNA-binding domains"/>
    <property type="match status" value="1"/>
</dbReference>
<dbReference type="PANTHER" id="PTHR35010">
    <property type="entry name" value="BLL4672 PROTEIN-RELATED"/>
    <property type="match status" value="1"/>
</dbReference>
<dbReference type="InterPro" id="IPR001387">
    <property type="entry name" value="Cro/C1-type_HTH"/>
</dbReference>
<dbReference type="PANTHER" id="PTHR35010:SF2">
    <property type="entry name" value="BLL4672 PROTEIN"/>
    <property type="match status" value="1"/>
</dbReference>
<dbReference type="SMART" id="SM00530">
    <property type="entry name" value="HTH_XRE"/>
    <property type="match status" value="1"/>
</dbReference>
<dbReference type="Pfam" id="PF13560">
    <property type="entry name" value="HTH_31"/>
    <property type="match status" value="1"/>
</dbReference>
<dbReference type="GO" id="GO:0003677">
    <property type="term" value="F:DNA binding"/>
    <property type="evidence" value="ECO:0007669"/>
    <property type="project" value="InterPro"/>
</dbReference>
<dbReference type="Gene3D" id="3.30.450.180">
    <property type="match status" value="1"/>
</dbReference>
<accession>A0A5P2C6S5</accession>
<dbReference type="OrthoDB" id="3291396at2"/>
<sequence>MTTSLPPITRMLRTWRKRQDPRAVPGFTERYGKRNRKGLTQADMALLTGMSEGWYRKLETGAQENYSHDVLDRVARILGLNDAERVHLFYFATGHEPAPLKRPDAGHLDPTVTALVHQQIWPAYTFGPDWDIRVFNEHAGRDFPWMNRGVNVMIWALTYPEARLQLIEWEESWAKPMASQLRLAAQANQGNQRLAEVVREVKERDPVAKKILEEDHTAITHPDGDVRRLHLPNRDGVFEVEFITFARLRNNTKMMIVMPPGDAAYRQANSAMPSTMASVPAGTPGAPASA</sequence>
<dbReference type="RefSeq" id="WP_150220464.1">
    <property type="nucleotide sequence ID" value="NZ_CP029192.1"/>
</dbReference>
<reference evidence="2 3" key="1">
    <citation type="submission" date="2018-05" db="EMBL/GenBank/DDBJ databases">
        <title>Streptomyces venezuelae.</title>
        <authorList>
            <person name="Kim W."/>
            <person name="Lee N."/>
            <person name="Cho B.-K."/>
        </authorList>
    </citation>
    <scope>NUCLEOTIDE SEQUENCE [LARGE SCALE GENOMIC DNA]</scope>
    <source>
        <strain evidence="2 3">ATCC 14584</strain>
    </source>
</reference>
<name>A0A5P2C6S5_STRVZ</name>
<dbReference type="PROSITE" id="PS50943">
    <property type="entry name" value="HTH_CROC1"/>
    <property type="match status" value="1"/>
</dbReference>
<evidence type="ECO:0000259" key="1">
    <source>
        <dbReference type="PROSITE" id="PS50943"/>
    </source>
</evidence>
<dbReference type="Proteomes" id="UP000322927">
    <property type="component" value="Chromosome"/>
</dbReference>
<dbReference type="InterPro" id="IPR010982">
    <property type="entry name" value="Lambda_DNA-bd_dom_sf"/>
</dbReference>
<protein>
    <submittedName>
        <fullName evidence="2">Transcriptional regulator</fullName>
    </submittedName>
</protein>
<dbReference type="Gene3D" id="1.10.260.40">
    <property type="entry name" value="lambda repressor-like DNA-binding domains"/>
    <property type="match status" value="1"/>
</dbReference>
<feature type="domain" description="HTH cro/C1-type" evidence="1">
    <location>
        <begin position="34"/>
        <end position="85"/>
    </location>
</feature>
<dbReference type="EMBL" id="CP029192">
    <property type="protein sequence ID" value="QES38273.1"/>
    <property type="molecule type" value="Genomic_DNA"/>
</dbReference>
<dbReference type="AlphaFoldDB" id="A0A5P2C6S5"/>
<evidence type="ECO:0000313" key="2">
    <source>
        <dbReference type="EMBL" id="QES38273.1"/>
    </source>
</evidence>
<organism evidence="2 3">
    <name type="scientific">Streptomyces venezuelae</name>
    <dbReference type="NCBI Taxonomy" id="54571"/>
    <lineage>
        <taxon>Bacteria</taxon>
        <taxon>Bacillati</taxon>
        <taxon>Actinomycetota</taxon>
        <taxon>Actinomycetes</taxon>
        <taxon>Kitasatosporales</taxon>
        <taxon>Streptomycetaceae</taxon>
        <taxon>Streptomyces</taxon>
    </lineage>
</organism>
<dbReference type="CDD" id="cd00093">
    <property type="entry name" value="HTH_XRE"/>
    <property type="match status" value="1"/>
</dbReference>
<gene>
    <name evidence="2" type="ORF">DEJ48_36945</name>
</gene>
<proteinExistence type="predicted"/>
<dbReference type="InterPro" id="IPR041413">
    <property type="entry name" value="MLTR_LBD"/>
</dbReference>